<dbReference type="EMBL" id="WTYW01000002">
    <property type="protein sequence ID" value="MXO86168.1"/>
    <property type="molecule type" value="Genomic_DNA"/>
</dbReference>
<keyword evidence="7" id="KW-1185">Reference proteome</keyword>
<dbReference type="SUPFAM" id="SSF54001">
    <property type="entry name" value="Cysteine proteinases"/>
    <property type="match status" value="1"/>
</dbReference>
<evidence type="ECO:0000313" key="6">
    <source>
        <dbReference type="EMBL" id="MXO86168.1"/>
    </source>
</evidence>
<dbReference type="InterPro" id="IPR000064">
    <property type="entry name" value="NLP_P60_dom"/>
</dbReference>
<proteinExistence type="inferred from homology"/>
<dbReference type="Proteomes" id="UP000433104">
    <property type="component" value="Unassembled WGS sequence"/>
</dbReference>
<accession>A0A844ZEF8</accession>
<evidence type="ECO:0000256" key="2">
    <source>
        <dbReference type="ARBA" id="ARBA00022670"/>
    </source>
</evidence>
<dbReference type="AlphaFoldDB" id="A0A844ZEF8"/>
<evidence type="ECO:0000256" key="4">
    <source>
        <dbReference type="ARBA" id="ARBA00022807"/>
    </source>
</evidence>
<gene>
    <name evidence="6" type="ORF">GRI38_09015</name>
</gene>
<organism evidence="6 7">
    <name type="scientific">Parapontixanthobacter aurantiacus</name>
    <dbReference type="NCBI Taxonomy" id="1463599"/>
    <lineage>
        <taxon>Bacteria</taxon>
        <taxon>Pseudomonadati</taxon>
        <taxon>Pseudomonadota</taxon>
        <taxon>Alphaproteobacteria</taxon>
        <taxon>Sphingomonadales</taxon>
        <taxon>Erythrobacteraceae</taxon>
        <taxon>Parapontixanthobacter</taxon>
    </lineage>
</organism>
<comment type="caution">
    <text evidence="6">The sequence shown here is derived from an EMBL/GenBank/DDBJ whole genome shotgun (WGS) entry which is preliminary data.</text>
</comment>
<evidence type="ECO:0000313" key="7">
    <source>
        <dbReference type="Proteomes" id="UP000433104"/>
    </source>
</evidence>
<name>A0A844ZEF8_9SPHN</name>
<reference evidence="6 7" key="1">
    <citation type="submission" date="2019-12" db="EMBL/GenBank/DDBJ databases">
        <title>Genomic-based taxomic classification of the family Erythrobacteraceae.</title>
        <authorList>
            <person name="Xu L."/>
        </authorList>
    </citation>
    <scope>NUCLEOTIDE SEQUENCE [LARGE SCALE GENOMIC DNA]</scope>
    <source>
        <strain evidence="6 7">MCCC 1A09962</strain>
    </source>
</reference>
<dbReference type="Gene3D" id="3.90.1720.10">
    <property type="entry name" value="endopeptidase domain like (from Nostoc punctiforme)"/>
    <property type="match status" value="1"/>
</dbReference>
<dbReference type="InterPro" id="IPR038765">
    <property type="entry name" value="Papain-like_cys_pep_sf"/>
</dbReference>
<dbReference type="PROSITE" id="PS51935">
    <property type="entry name" value="NLPC_P60"/>
    <property type="match status" value="1"/>
</dbReference>
<feature type="domain" description="NlpC/P60" evidence="5">
    <location>
        <begin position="3"/>
        <end position="136"/>
    </location>
</feature>
<keyword evidence="4" id="KW-0788">Thiol protease</keyword>
<sequence>MMVCAAASFAKEAEKLVGAPFRLRGRDPATGLDCVGLVLTALERAGLGAVEPPFYGLRNRSCEAQFASLPASGFIRANGCRGAVGDLLIVEPGPAQWHVVIRVASEAFVHAHAGRRQVVRHRGRLPWLVSQCWRLA</sequence>
<evidence type="ECO:0000256" key="1">
    <source>
        <dbReference type="ARBA" id="ARBA00007074"/>
    </source>
</evidence>
<keyword evidence="3" id="KW-0378">Hydrolase</keyword>
<dbReference type="OrthoDB" id="8481272at2"/>
<evidence type="ECO:0000259" key="5">
    <source>
        <dbReference type="PROSITE" id="PS51935"/>
    </source>
</evidence>
<protein>
    <recommendedName>
        <fullName evidence="5">NlpC/P60 domain-containing protein</fullName>
    </recommendedName>
</protein>
<dbReference type="RefSeq" id="WP_160682787.1">
    <property type="nucleotide sequence ID" value="NZ_WTYW01000002.1"/>
</dbReference>
<keyword evidence="2" id="KW-0645">Protease</keyword>
<dbReference type="GO" id="GO:0008234">
    <property type="term" value="F:cysteine-type peptidase activity"/>
    <property type="evidence" value="ECO:0007669"/>
    <property type="project" value="UniProtKB-KW"/>
</dbReference>
<dbReference type="GO" id="GO:0006508">
    <property type="term" value="P:proteolysis"/>
    <property type="evidence" value="ECO:0007669"/>
    <property type="project" value="UniProtKB-KW"/>
</dbReference>
<comment type="similarity">
    <text evidence="1">Belongs to the peptidase C40 family.</text>
</comment>
<evidence type="ECO:0000256" key="3">
    <source>
        <dbReference type="ARBA" id="ARBA00022801"/>
    </source>
</evidence>